<feature type="transmembrane region" description="Helical" evidence="1">
    <location>
        <begin position="274"/>
        <end position="295"/>
    </location>
</feature>
<keyword evidence="1" id="KW-1133">Transmembrane helix</keyword>
<feature type="transmembrane region" description="Helical" evidence="1">
    <location>
        <begin position="62"/>
        <end position="86"/>
    </location>
</feature>
<name>A0A2T0XM25_9BACT</name>
<keyword evidence="1" id="KW-0812">Transmembrane</keyword>
<accession>A0A2T0XM25</accession>
<dbReference type="Proteomes" id="UP000252733">
    <property type="component" value="Unassembled WGS sequence"/>
</dbReference>
<dbReference type="STRING" id="1168289.GCA_000259075_00977"/>
<dbReference type="AlphaFoldDB" id="A0A2T0XM25"/>
<dbReference type="Pfam" id="PF04018">
    <property type="entry name" value="VCA0040-like"/>
    <property type="match status" value="1"/>
</dbReference>
<evidence type="ECO:0000256" key="1">
    <source>
        <dbReference type="SAM" id="Phobius"/>
    </source>
</evidence>
<feature type="transmembrane region" description="Helical" evidence="1">
    <location>
        <begin position="152"/>
        <end position="178"/>
    </location>
</feature>
<feature type="transmembrane region" description="Helical" evidence="1">
    <location>
        <begin position="122"/>
        <end position="143"/>
    </location>
</feature>
<dbReference type="OrthoDB" id="9793746at2"/>
<proteinExistence type="predicted"/>
<gene>
    <name evidence="2" type="ORF">DFO77_10345</name>
</gene>
<feature type="transmembrane region" description="Helical" evidence="1">
    <location>
        <begin position="229"/>
        <end position="246"/>
    </location>
</feature>
<feature type="transmembrane region" description="Helical" evidence="1">
    <location>
        <begin position="12"/>
        <end position="36"/>
    </location>
</feature>
<feature type="transmembrane region" description="Helical" evidence="1">
    <location>
        <begin position="198"/>
        <end position="217"/>
    </location>
</feature>
<dbReference type="EMBL" id="QPIZ01000003">
    <property type="protein sequence ID" value="RCW38580.1"/>
    <property type="molecule type" value="Genomic_DNA"/>
</dbReference>
<feature type="transmembrane region" description="Helical" evidence="1">
    <location>
        <begin position="98"/>
        <end position="116"/>
    </location>
</feature>
<dbReference type="PANTHER" id="PTHR37308:SF1">
    <property type="entry name" value="POLYPRENYL-PHOSPHATE TRANSPORTER"/>
    <property type="match status" value="1"/>
</dbReference>
<evidence type="ECO:0000313" key="3">
    <source>
        <dbReference type="Proteomes" id="UP000252733"/>
    </source>
</evidence>
<dbReference type="PANTHER" id="PTHR37308">
    <property type="entry name" value="INTEGRAL MEMBRANE PROTEIN"/>
    <property type="match status" value="1"/>
</dbReference>
<sequence>MLNKVVFPFLKGAAMGAANVIPGVSGGTIALITGIFERLINAIKSFDGTALKLLIKGQLKEFAAYTDLFFLLYLFAGVFAAILSLARLLEYLFENHPIYVWAFFFGLVLASVWFVARTVRKWHAAAVISFLVGATIAISISVLTPAGEDRSFYYLFLCGVVAICSMILPGLSGSFVLVLMGNYQLVMIDAINNFDLSILLPVGIGAVVGLIVFSRFLSWLMKRFPDSTIALLSGFILGSLGILWPWKTEITQAFGDKVKVIAYDWHLPEVNTEFALALVFIILGVLSIAITEIWADKTQTEEN</sequence>
<comment type="caution">
    <text evidence="2">The sequence shown here is derived from an EMBL/GenBank/DDBJ whole genome shotgun (WGS) entry which is preliminary data.</text>
</comment>
<evidence type="ECO:0000313" key="2">
    <source>
        <dbReference type="EMBL" id="RCW38580.1"/>
    </source>
</evidence>
<keyword evidence="1" id="KW-0472">Membrane</keyword>
<keyword evidence="3" id="KW-1185">Reference proteome</keyword>
<reference evidence="2 3" key="1">
    <citation type="submission" date="2018-07" db="EMBL/GenBank/DDBJ databases">
        <title>Freshwater and sediment microbial communities from various areas in North America, analyzing microbe dynamics in response to fracking.</title>
        <authorList>
            <person name="Lamendella R."/>
        </authorList>
    </citation>
    <scope>NUCLEOTIDE SEQUENCE [LARGE SCALE GENOMIC DNA]</scope>
    <source>
        <strain evidence="2 3">160A</strain>
    </source>
</reference>
<protein>
    <submittedName>
        <fullName evidence="2">Putative membrane protein</fullName>
    </submittedName>
</protein>
<dbReference type="InterPro" id="IPR007163">
    <property type="entry name" value="VCA0040-like"/>
</dbReference>
<organism evidence="2 3">
    <name type="scientific">Marinilabilia salmonicolor</name>
    <dbReference type="NCBI Taxonomy" id="989"/>
    <lineage>
        <taxon>Bacteria</taxon>
        <taxon>Pseudomonadati</taxon>
        <taxon>Bacteroidota</taxon>
        <taxon>Bacteroidia</taxon>
        <taxon>Marinilabiliales</taxon>
        <taxon>Marinilabiliaceae</taxon>
        <taxon>Marinilabilia</taxon>
    </lineage>
</organism>
<dbReference type="RefSeq" id="WP_106152957.1">
    <property type="nucleotide sequence ID" value="NZ_PVTS01000007.1"/>
</dbReference>